<dbReference type="AlphaFoldDB" id="A0A653EYF7"/>
<name>A0A653EYF7_MYCKA</name>
<keyword evidence="1" id="KW-1133">Transmembrane helix</keyword>
<gene>
    <name evidence="2" type="ORF">BIN_B_03079</name>
</gene>
<evidence type="ECO:0000313" key="2">
    <source>
        <dbReference type="EMBL" id="VTP01722.1"/>
    </source>
</evidence>
<keyword evidence="1" id="KW-0472">Membrane</keyword>
<organism evidence="2">
    <name type="scientific">Mycobacterium kansasii</name>
    <dbReference type="NCBI Taxonomy" id="1768"/>
    <lineage>
        <taxon>Bacteria</taxon>
        <taxon>Bacillati</taxon>
        <taxon>Actinomycetota</taxon>
        <taxon>Actinomycetes</taxon>
        <taxon>Mycobacteriales</taxon>
        <taxon>Mycobacteriaceae</taxon>
        <taxon>Mycobacterium</taxon>
    </lineage>
</organism>
<feature type="transmembrane region" description="Helical" evidence="1">
    <location>
        <begin position="35"/>
        <end position="54"/>
    </location>
</feature>
<keyword evidence="1" id="KW-0812">Transmembrane</keyword>
<protein>
    <submittedName>
        <fullName evidence="2">Uncharacterized protein</fullName>
    </submittedName>
</protein>
<dbReference type="EMBL" id="LR589315">
    <property type="protein sequence ID" value="VTP01722.1"/>
    <property type="molecule type" value="Genomic_DNA"/>
</dbReference>
<sequence length="62" mass="6464">MVPGAGGKGKMPNVKGDWGIVIGMTSGLLDSDKPIGLMLIGWILIGPTIAPELLRPKLIGRI</sequence>
<proteinExistence type="predicted"/>
<reference evidence="2" key="1">
    <citation type="submission" date="2019-05" db="EMBL/GenBank/DDBJ databases">
        <authorList>
            <person name="Naeem R."/>
            <person name="Antony C."/>
            <person name="Guan Q."/>
        </authorList>
    </citation>
    <scope>NUCLEOTIDE SEQUENCE</scope>
    <source>
        <strain evidence="2">3</strain>
    </source>
</reference>
<accession>A0A653EYF7</accession>
<evidence type="ECO:0000256" key="1">
    <source>
        <dbReference type="SAM" id="Phobius"/>
    </source>
</evidence>